<accession>A0A3N4VI18</accession>
<proteinExistence type="inferred from homology"/>
<dbReference type="InterPro" id="IPR024165">
    <property type="entry name" value="Kan/Strep_kinase"/>
</dbReference>
<evidence type="ECO:0000256" key="9">
    <source>
        <dbReference type="ARBA" id="ARBA00048925"/>
    </source>
</evidence>
<organism evidence="15 16">
    <name type="scientific">Vulcaniibacterium tengchongense</name>
    <dbReference type="NCBI Taxonomy" id="1273429"/>
    <lineage>
        <taxon>Bacteria</taxon>
        <taxon>Pseudomonadati</taxon>
        <taxon>Pseudomonadota</taxon>
        <taxon>Gammaproteobacteria</taxon>
        <taxon>Lysobacterales</taxon>
        <taxon>Lysobacteraceae</taxon>
        <taxon>Vulcaniibacterium</taxon>
    </lineage>
</organism>
<keyword evidence="4 10" id="KW-0808">Transferase</keyword>
<protein>
    <recommendedName>
        <fullName evidence="3">Aminoglycoside 3'-phosphotransferase</fullName>
        <ecNumber evidence="2">2.7.1.95</ecNumber>
    </recommendedName>
</protein>
<evidence type="ECO:0000256" key="7">
    <source>
        <dbReference type="ARBA" id="ARBA00022840"/>
    </source>
</evidence>
<keyword evidence="7 10" id="KW-0067">ATP-binding</keyword>
<evidence type="ECO:0000256" key="4">
    <source>
        <dbReference type="ARBA" id="ARBA00022679"/>
    </source>
</evidence>
<keyword evidence="12" id="KW-0460">Magnesium</keyword>
<feature type="region of interest" description="Disordered" evidence="13">
    <location>
        <begin position="1"/>
        <end position="21"/>
    </location>
</feature>
<dbReference type="PIRSF" id="PIRSF000706">
    <property type="entry name" value="Kanamycin_kin"/>
    <property type="match status" value="1"/>
</dbReference>
<evidence type="ECO:0000256" key="3">
    <source>
        <dbReference type="ARBA" id="ARBA00017903"/>
    </source>
</evidence>
<comment type="caution">
    <text evidence="15">The sequence shown here is derived from an EMBL/GenBank/DDBJ whole genome shotgun (WGS) entry which is preliminary data.</text>
</comment>
<comment type="similarity">
    <text evidence="1 10">Belongs to the aminoglycoside phosphotransferase family.</text>
</comment>
<dbReference type="InterPro" id="IPR051678">
    <property type="entry name" value="AGP_Transferase"/>
</dbReference>
<dbReference type="EMBL" id="RKQN01000001">
    <property type="protein sequence ID" value="RPE81145.1"/>
    <property type="molecule type" value="Genomic_DNA"/>
</dbReference>
<dbReference type="AlphaFoldDB" id="A0A3N4VI18"/>
<keyword evidence="12" id="KW-0479">Metal-binding</keyword>
<dbReference type="Gene3D" id="3.90.1200.10">
    <property type="match status" value="1"/>
</dbReference>
<dbReference type="Proteomes" id="UP000269708">
    <property type="component" value="Unassembled WGS sequence"/>
</dbReference>
<dbReference type="PANTHER" id="PTHR21310">
    <property type="entry name" value="AMINOGLYCOSIDE PHOSPHOTRANSFERASE-RELATED-RELATED"/>
    <property type="match status" value="1"/>
</dbReference>
<evidence type="ECO:0000256" key="1">
    <source>
        <dbReference type="ARBA" id="ARBA00006219"/>
    </source>
</evidence>
<evidence type="ECO:0000256" key="10">
    <source>
        <dbReference type="PIRNR" id="PIRNR000706"/>
    </source>
</evidence>
<evidence type="ECO:0000313" key="16">
    <source>
        <dbReference type="Proteomes" id="UP000269708"/>
    </source>
</evidence>
<name>A0A3N4VI18_9GAMM</name>
<dbReference type="GO" id="GO:0005524">
    <property type="term" value="F:ATP binding"/>
    <property type="evidence" value="ECO:0007669"/>
    <property type="project" value="UniProtKB-KW"/>
</dbReference>
<dbReference type="PANTHER" id="PTHR21310:SF41">
    <property type="entry name" value="3'-PHOSPHOTRANSFERASE, PUTATIVE-RELATED"/>
    <property type="match status" value="1"/>
</dbReference>
<evidence type="ECO:0000256" key="8">
    <source>
        <dbReference type="ARBA" id="ARBA00023251"/>
    </source>
</evidence>
<dbReference type="InterPro" id="IPR002575">
    <property type="entry name" value="Aminoglycoside_PTrfase"/>
</dbReference>
<evidence type="ECO:0000256" key="2">
    <source>
        <dbReference type="ARBA" id="ARBA00012193"/>
    </source>
</evidence>
<evidence type="ECO:0000256" key="12">
    <source>
        <dbReference type="PIRSR" id="PIRSR000706-2"/>
    </source>
</evidence>
<dbReference type="Gene3D" id="3.30.200.20">
    <property type="entry name" value="Phosphorylase Kinase, domain 1"/>
    <property type="match status" value="1"/>
</dbReference>
<reference evidence="15 16" key="1">
    <citation type="submission" date="2018-11" db="EMBL/GenBank/DDBJ databases">
        <title>Genomic Encyclopedia of Type Strains, Phase IV (KMG-IV): sequencing the most valuable type-strain genomes for metagenomic binning, comparative biology and taxonomic classification.</title>
        <authorList>
            <person name="Goeker M."/>
        </authorList>
    </citation>
    <scope>NUCLEOTIDE SEQUENCE [LARGE SCALE GENOMIC DNA]</scope>
    <source>
        <strain evidence="15 16">DSM 25623</strain>
    </source>
</reference>
<evidence type="ECO:0000259" key="14">
    <source>
        <dbReference type="Pfam" id="PF01636"/>
    </source>
</evidence>
<gene>
    <name evidence="15" type="ORF">EDC50_0317</name>
</gene>
<evidence type="ECO:0000256" key="5">
    <source>
        <dbReference type="ARBA" id="ARBA00022741"/>
    </source>
</evidence>
<evidence type="ECO:0000256" key="13">
    <source>
        <dbReference type="SAM" id="MobiDB-lite"/>
    </source>
</evidence>
<feature type="binding site" evidence="12">
    <location>
        <position position="193"/>
    </location>
    <ligand>
        <name>Mg(2+)</name>
        <dbReference type="ChEBI" id="CHEBI:18420"/>
    </ligand>
</feature>
<dbReference type="CDD" id="cd05150">
    <property type="entry name" value="APH"/>
    <property type="match status" value="1"/>
</dbReference>
<dbReference type="GO" id="GO:0046677">
    <property type="term" value="P:response to antibiotic"/>
    <property type="evidence" value="ECO:0007669"/>
    <property type="project" value="UniProtKB-KW"/>
</dbReference>
<sequence length="255" mass="27981">MDNDMDKAAEPMGPAEIPRGPVPVPAAVRRLAGDETPTAVWVNERGGITFRLGARYAKWNPHGTGLDLDRERARLQWARRWHAVPQVLDWGADEAGQWLVTAALPGEPAVAPRWLARPLDAARAIGLGLRRLHDALPVEACPFDWSIEARCRGRPLPVDVPAPPPDRLVVCHGDACAPNTIVGGDGEPVGHVDLGSLGVADRWADLAVASMSLDWNYPPDGEDDRRWQDALFAAYGVERDEERISFYRALWDATD</sequence>
<dbReference type="EC" id="2.7.1.95" evidence="2"/>
<evidence type="ECO:0000256" key="6">
    <source>
        <dbReference type="ARBA" id="ARBA00022777"/>
    </source>
</evidence>
<keyword evidence="16" id="KW-1185">Reference proteome</keyword>
<dbReference type="SUPFAM" id="SSF56112">
    <property type="entry name" value="Protein kinase-like (PK-like)"/>
    <property type="match status" value="1"/>
</dbReference>
<evidence type="ECO:0000313" key="15">
    <source>
        <dbReference type="EMBL" id="RPE81145.1"/>
    </source>
</evidence>
<keyword evidence="6 10" id="KW-0418">Kinase</keyword>
<dbReference type="GO" id="GO:0008910">
    <property type="term" value="F:kanamycin kinase activity"/>
    <property type="evidence" value="ECO:0007669"/>
    <property type="project" value="UniProtKB-EC"/>
</dbReference>
<feature type="binding site" evidence="12">
    <location>
        <position position="179"/>
    </location>
    <ligand>
        <name>Mg(2+)</name>
        <dbReference type="ChEBI" id="CHEBI:18420"/>
    </ligand>
</feature>
<feature type="domain" description="Aminoglycoside phosphotransferase" evidence="14">
    <location>
        <begin position="28"/>
        <end position="246"/>
    </location>
</feature>
<dbReference type="GO" id="GO:0046872">
    <property type="term" value="F:metal ion binding"/>
    <property type="evidence" value="ECO:0007669"/>
    <property type="project" value="UniProtKB-KW"/>
</dbReference>
<evidence type="ECO:0000256" key="11">
    <source>
        <dbReference type="PIRSR" id="PIRSR000706-1"/>
    </source>
</evidence>
<keyword evidence="5 10" id="KW-0547">Nucleotide-binding</keyword>
<comment type="catalytic activity">
    <reaction evidence="9">
        <text>kanamycin A + ATP = kanamycin 3'-phosphate + ADP + H(+)</text>
        <dbReference type="Rhea" id="RHEA:24256"/>
        <dbReference type="ChEBI" id="CHEBI:15378"/>
        <dbReference type="ChEBI" id="CHEBI:30616"/>
        <dbReference type="ChEBI" id="CHEBI:57909"/>
        <dbReference type="ChEBI" id="CHEBI:58214"/>
        <dbReference type="ChEBI" id="CHEBI:456216"/>
        <dbReference type="EC" id="2.7.1.95"/>
    </reaction>
</comment>
<keyword evidence="8 10" id="KW-0046">Antibiotic resistance</keyword>
<dbReference type="Pfam" id="PF01636">
    <property type="entry name" value="APH"/>
    <property type="match status" value="1"/>
</dbReference>
<feature type="active site" description="Proton acceptor" evidence="11">
    <location>
        <position position="174"/>
    </location>
</feature>
<dbReference type="InterPro" id="IPR011009">
    <property type="entry name" value="Kinase-like_dom_sf"/>
</dbReference>